<dbReference type="PANTHER" id="PTHR44688:SF25">
    <property type="entry name" value="HTH LUXR-TYPE DOMAIN-CONTAINING PROTEIN"/>
    <property type="match status" value="1"/>
</dbReference>
<gene>
    <name evidence="6" type="ORF">D7004_07505</name>
</gene>
<keyword evidence="4" id="KW-1133">Transmembrane helix</keyword>
<dbReference type="SUPFAM" id="SSF46894">
    <property type="entry name" value="C-terminal effector domain of the bipartite response regulators"/>
    <property type="match status" value="1"/>
</dbReference>
<dbReference type="InterPro" id="IPR036388">
    <property type="entry name" value="WH-like_DNA-bd_sf"/>
</dbReference>
<keyword evidence="3" id="KW-0804">Transcription</keyword>
<dbReference type="CDD" id="cd06170">
    <property type="entry name" value="LuxR_C_like"/>
    <property type="match status" value="1"/>
</dbReference>
<dbReference type="Gene3D" id="1.10.10.10">
    <property type="entry name" value="Winged helix-like DNA-binding domain superfamily/Winged helix DNA-binding domain"/>
    <property type="match status" value="1"/>
</dbReference>
<evidence type="ECO:0000256" key="1">
    <source>
        <dbReference type="ARBA" id="ARBA00023015"/>
    </source>
</evidence>
<reference evidence="6 7" key="1">
    <citation type="submission" date="2018-10" db="EMBL/GenBank/DDBJ databases">
        <title>Genome sequencing of Pedobacter jejuensis TNB23.</title>
        <authorList>
            <person name="Cho Y.-J."/>
            <person name="Cho A."/>
            <person name="Kim O.-S."/>
        </authorList>
    </citation>
    <scope>NUCLEOTIDE SEQUENCE [LARGE SCALE GENOMIC DNA]</scope>
    <source>
        <strain evidence="6 7">TNB23</strain>
    </source>
</reference>
<feature type="transmembrane region" description="Helical" evidence="4">
    <location>
        <begin position="6"/>
        <end position="28"/>
    </location>
</feature>
<dbReference type="InterPro" id="IPR016032">
    <property type="entry name" value="Sig_transdc_resp-reg_C-effctor"/>
</dbReference>
<evidence type="ECO:0000256" key="3">
    <source>
        <dbReference type="ARBA" id="ARBA00023163"/>
    </source>
</evidence>
<proteinExistence type="predicted"/>
<evidence type="ECO:0000259" key="5">
    <source>
        <dbReference type="PROSITE" id="PS50043"/>
    </source>
</evidence>
<dbReference type="PANTHER" id="PTHR44688">
    <property type="entry name" value="DNA-BINDING TRANSCRIPTIONAL ACTIVATOR DEVR_DOSR"/>
    <property type="match status" value="1"/>
</dbReference>
<keyword evidence="7" id="KW-1185">Reference proteome</keyword>
<protein>
    <submittedName>
        <fullName evidence="6">DNA-binding response regulator</fullName>
    </submittedName>
</protein>
<dbReference type="GO" id="GO:0003677">
    <property type="term" value="F:DNA binding"/>
    <property type="evidence" value="ECO:0007669"/>
    <property type="project" value="UniProtKB-KW"/>
</dbReference>
<evidence type="ECO:0000313" key="6">
    <source>
        <dbReference type="EMBL" id="RNL54642.1"/>
    </source>
</evidence>
<sequence>MKVFGSEMLVITFVFAVLEVVMFFYQFIYYLSRPQDKQRLYYLVLLLLLVIYNITGGLLPDPQINIPIVVQNILAYGSGFIMASYFPYYFYKGFDLVRLRFHALYGVLLFLILPFLIFFVVVYSFNENLDLAIKYGIIIPFFYSLILLGAITRAIWLKYQHNKSRTNYMEMIAVYLAVIPWVSMTVIAYFNLGQFIEVIFTNGGFLVITIIFISTSIKLARRDYEELQQLKMVGMHPSPYLEENCISYGLTQREIEIVQLIRKGWKNKAIAENLHISEGTVKKHVENLFHKTGATGRVELIHKLVFTGRL</sequence>
<accession>A0A3N0BYI8</accession>
<keyword evidence="4" id="KW-0472">Membrane</keyword>
<dbReference type="PROSITE" id="PS00622">
    <property type="entry name" value="HTH_LUXR_1"/>
    <property type="match status" value="1"/>
</dbReference>
<name>A0A3N0BYI8_9SPHI</name>
<feature type="transmembrane region" description="Helical" evidence="4">
    <location>
        <begin position="172"/>
        <end position="192"/>
    </location>
</feature>
<organism evidence="6 7">
    <name type="scientific">Pedobacter jejuensis</name>
    <dbReference type="NCBI Taxonomy" id="1268550"/>
    <lineage>
        <taxon>Bacteria</taxon>
        <taxon>Pseudomonadati</taxon>
        <taxon>Bacteroidota</taxon>
        <taxon>Sphingobacteriia</taxon>
        <taxon>Sphingobacteriales</taxon>
        <taxon>Sphingobacteriaceae</taxon>
        <taxon>Pedobacter</taxon>
    </lineage>
</organism>
<keyword evidence="4" id="KW-0812">Transmembrane</keyword>
<evidence type="ECO:0000256" key="2">
    <source>
        <dbReference type="ARBA" id="ARBA00023125"/>
    </source>
</evidence>
<dbReference type="Pfam" id="PF00196">
    <property type="entry name" value="GerE"/>
    <property type="match status" value="1"/>
</dbReference>
<dbReference type="EMBL" id="RBEE01000011">
    <property type="protein sequence ID" value="RNL54642.1"/>
    <property type="molecule type" value="Genomic_DNA"/>
</dbReference>
<feature type="transmembrane region" description="Helical" evidence="4">
    <location>
        <begin position="131"/>
        <end position="151"/>
    </location>
</feature>
<feature type="transmembrane region" description="Helical" evidence="4">
    <location>
        <begin position="66"/>
        <end position="91"/>
    </location>
</feature>
<dbReference type="Proteomes" id="UP000274046">
    <property type="component" value="Unassembled WGS sequence"/>
</dbReference>
<feature type="transmembrane region" description="Helical" evidence="4">
    <location>
        <begin position="40"/>
        <end position="60"/>
    </location>
</feature>
<feature type="domain" description="HTH luxR-type" evidence="5">
    <location>
        <begin position="243"/>
        <end position="308"/>
    </location>
</feature>
<dbReference type="OrthoDB" id="966138at2"/>
<dbReference type="GO" id="GO:0006355">
    <property type="term" value="P:regulation of DNA-templated transcription"/>
    <property type="evidence" value="ECO:0007669"/>
    <property type="project" value="InterPro"/>
</dbReference>
<feature type="transmembrane region" description="Helical" evidence="4">
    <location>
        <begin position="103"/>
        <end position="125"/>
    </location>
</feature>
<dbReference type="InterPro" id="IPR000792">
    <property type="entry name" value="Tscrpt_reg_LuxR_C"/>
</dbReference>
<dbReference type="PROSITE" id="PS50043">
    <property type="entry name" value="HTH_LUXR_2"/>
    <property type="match status" value="1"/>
</dbReference>
<keyword evidence="2 6" id="KW-0238">DNA-binding</keyword>
<dbReference type="SMART" id="SM00421">
    <property type="entry name" value="HTH_LUXR"/>
    <property type="match status" value="1"/>
</dbReference>
<evidence type="ECO:0000256" key="4">
    <source>
        <dbReference type="SAM" id="Phobius"/>
    </source>
</evidence>
<dbReference type="AlphaFoldDB" id="A0A3N0BYI8"/>
<keyword evidence="1" id="KW-0805">Transcription regulation</keyword>
<feature type="transmembrane region" description="Helical" evidence="4">
    <location>
        <begin position="198"/>
        <end position="220"/>
    </location>
</feature>
<dbReference type="PRINTS" id="PR00038">
    <property type="entry name" value="HTHLUXR"/>
</dbReference>
<evidence type="ECO:0000313" key="7">
    <source>
        <dbReference type="Proteomes" id="UP000274046"/>
    </source>
</evidence>
<comment type="caution">
    <text evidence="6">The sequence shown here is derived from an EMBL/GenBank/DDBJ whole genome shotgun (WGS) entry which is preliminary data.</text>
</comment>